<feature type="compositionally biased region" description="Basic and acidic residues" evidence="2">
    <location>
        <begin position="423"/>
        <end position="443"/>
    </location>
</feature>
<feature type="non-terminal residue" evidence="5">
    <location>
        <position position="1"/>
    </location>
</feature>
<feature type="domain" description="Hpc2-related" evidence="3">
    <location>
        <begin position="269"/>
        <end position="308"/>
    </location>
</feature>
<feature type="compositionally biased region" description="Basic residues" evidence="2">
    <location>
        <begin position="322"/>
        <end position="331"/>
    </location>
</feature>
<evidence type="ECO:0000259" key="4">
    <source>
        <dbReference type="Pfam" id="PF14075"/>
    </source>
</evidence>
<evidence type="ECO:0000313" key="6">
    <source>
        <dbReference type="Proteomes" id="UP000726737"/>
    </source>
</evidence>
<feature type="compositionally biased region" description="Polar residues" evidence="2">
    <location>
        <begin position="109"/>
        <end position="125"/>
    </location>
</feature>
<protein>
    <recommendedName>
        <fullName evidence="7">Ubinuclein middle domain-containing protein</fullName>
    </recommendedName>
</protein>
<feature type="domain" description="Ubinuclein middle" evidence="4">
    <location>
        <begin position="572"/>
        <end position="779"/>
    </location>
</feature>
<feature type="compositionally biased region" description="Polar residues" evidence="2">
    <location>
        <begin position="901"/>
        <end position="913"/>
    </location>
</feature>
<feature type="region of interest" description="Disordered" evidence="2">
    <location>
        <begin position="682"/>
        <end position="711"/>
    </location>
</feature>
<feature type="compositionally biased region" description="Low complexity" evidence="2">
    <location>
        <begin position="455"/>
        <end position="467"/>
    </location>
</feature>
<feature type="compositionally biased region" description="Low complexity" evidence="2">
    <location>
        <begin position="30"/>
        <end position="45"/>
    </location>
</feature>
<feature type="compositionally biased region" description="Low complexity" evidence="2">
    <location>
        <begin position="400"/>
        <end position="411"/>
    </location>
</feature>
<reference evidence="5" key="1">
    <citation type="journal article" date="2020" name="Fungal Divers.">
        <title>Resolving the Mortierellaceae phylogeny through synthesis of multi-gene phylogenetics and phylogenomics.</title>
        <authorList>
            <person name="Vandepol N."/>
            <person name="Liber J."/>
            <person name="Desiro A."/>
            <person name="Na H."/>
            <person name="Kennedy M."/>
            <person name="Barry K."/>
            <person name="Grigoriev I.V."/>
            <person name="Miller A.N."/>
            <person name="O'Donnell K."/>
            <person name="Stajich J.E."/>
            <person name="Bonito G."/>
        </authorList>
    </citation>
    <scope>NUCLEOTIDE SEQUENCE</scope>
    <source>
        <strain evidence="5">KOD948</strain>
    </source>
</reference>
<feature type="compositionally biased region" description="Polar residues" evidence="2">
    <location>
        <begin position="852"/>
        <end position="866"/>
    </location>
</feature>
<dbReference type="Pfam" id="PF14075">
    <property type="entry name" value="UBN_AB"/>
    <property type="match status" value="1"/>
</dbReference>
<feature type="compositionally biased region" description="Low complexity" evidence="2">
    <location>
        <begin position="826"/>
        <end position="841"/>
    </location>
</feature>
<comment type="caution">
    <text evidence="5">The sequence shown here is derived from an EMBL/GenBank/DDBJ whole genome shotgun (WGS) entry which is preliminary data.</text>
</comment>
<feature type="compositionally biased region" description="Basic and acidic residues" evidence="2">
    <location>
        <begin position="788"/>
        <end position="797"/>
    </location>
</feature>
<organism evidence="5 6">
    <name type="scientific">Mortierella polycephala</name>
    <dbReference type="NCBI Taxonomy" id="41804"/>
    <lineage>
        <taxon>Eukaryota</taxon>
        <taxon>Fungi</taxon>
        <taxon>Fungi incertae sedis</taxon>
        <taxon>Mucoromycota</taxon>
        <taxon>Mortierellomycotina</taxon>
        <taxon>Mortierellomycetes</taxon>
        <taxon>Mortierellales</taxon>
        <taxon>Mortierellaceae</taxon>
        <taxon>Mortierella</taxon>
    </lineage>
</organism>
<feature type="region of interest" description="Disordered" evidence="2">
    <location>
        <begin position="307"/>
        <end position="561"/>
    </location>
</feature>
<dbReference type="EMBL" id="JAAAJA010000131">
    <property type="protein sequence ID" value="KAG0261208.1"/>
    <property type="molecule type" value="Genomic_DNA"/>
</dbReference>
<dbReference type="InterPro" id="IPR014840">
    <property type="entry name" value="HRD"/>
</dbReference>
<keyword evidence="1" id="KW-0597">Phosphoprotein</keyword>
<feature type="compositionally biased region" description="Low complexity" evidence="2">
    <location>
        <begin position="488"/>
        <end position="504"/>
    </location>
</feature>
<feature type="region of interest" description="Disordered" evidence="2">
    <location>
        <begin position="26"/>
        <end position="52"/>
    </location>
</feature>
<dbReference type="InterPro" id="IPR026947">
    <property type="entry name" value="UBN_middle_dom"/>
</dbReference>
<feature type="region of interest" description="Disordered" evidence="2">
    <location>
        <begin position="96"/>
        <end position="272"/>
    </location>
</feature>
<dbReference type="AlphaFoldDB" id="A0A9P6U5B8"/>
<feature type="compositionally biased region" description="Low complexity" evidence="2">
    <location>
        <begin position="878"/>
        <end position="887"/>
    </location>
</feature>
<feature type="compositionally biased region" description="Low complexity" evidence="2">
    <location>
        <begin position="519"/>
        <end position="547"/>
    </location>
</feature>
<gene>
    <name evidence="5" type="ORF">BG011_001249</name>
</gene>
<accession>A0A9P6U5B8</accession>
<evidence type="ECO:0000256" key="2">
    <source>
        <dbReference type="SAM" id="MobiDB-lite"/>
    </source>
</evidence>
<dbReference type="OrthoDB" id="5576775at2759"/>
<evidence type="ECO:0000259" key="3">
    <source>
        <dbReference type="Pfam" id="PF08729"/>
    </source>
</evidence>
<feature type="region of interest" description="Disordered" evidence="2">
    <location>
        <begin position="788"/>
        <end position="936"/>
    </location>
</feature>
<feature type="compositionally biased region" description="Polar residues" evidence="2">
    <location>
        <begin position="377"/>
        <end position="399"/>
    </location>
</feature>
<evidence type="ECO:0000313" key="5">
    <source>
        <dbReference type="EMBL" id="KAG0261208.1"/>
    </source>
</evidence>
<feature type="compositionally biased region" description="Acidic residues" evidence="2">
    <location>
        <begin position="165"/>
        <end position="218"/>
    </location>
</feature>
<sequence>MPFPPTTSDLMASAMGNVLLASNSPSLNGTASNATSTSASSPMASKFKNNTSTTANGTMRIFYSLKENPNAIISYADLVRQEQKRQRLVQLQAETAASSKNGGNAGNPHPTSSSTSGPLKNQKVTGTGAPGIQSSNSNASATTSSSNAKDADAAAQSSSAAMDIDPPDGDEAIGEGDSEAEDDDEADEDEDDNEEDAEAEDEDDDEDPEEEDDDDDDPESGRREPTGFLEALTAKYVGLEENGNEGEDEDEDEDEDGKGQVYKRPSRWDTEHYDIEDEFIDDSEMMLEAIGMVRPKIDGFFAYRGPVETMTEDPDSSDAGPRSRKPAKKKAAAGSSPLNTSKGGGSKSNKGSNLAVMETANDSTSEMSEMDDKPKTSKPSTATSGLAISSTSNNDTAAVSGTSEPGSSSTPTKKKTSPSKSKVAKEIAKEGADANKDSDKESKVGANKKSKAKSTKATAATPTTSTPIPTPIVRIDSPPPNDDHVEHTTPPSQAPSSRAASPSKAKPKSRTPPAAEPVSATADSTSGSDDKAPTTATPEPTTAANTTLKPENRSTAGTSEAFVKSKGLKTIEPLNDEVKTAFDIVAALAKQETWEVKTRFPPHIKAPLFECARIALTTRSSGYVLDESFFTHLQMVLPYNKFTLKKLIYKNILPGWLADLEVQKTKLIDQFTTRANMVWKASGLEQDANQPERDGDGDVNMNGDDGKPQRKFPWSQDLRLLLWETMEKFMEILAAKQEYRAIDDSQPTPPSDSKTRKDAYQTLLLSFPTGWMTSYEISRQYSQLKEKVQKQEKREGESSTTAVPIGKAKPIFTNVPTPKSGAITGAPARSSASQSSALSTAEMTAVPVPAATSPSKSANTLESPSASIPVPGTNEGASRSSPSMSPSAVHRTAHLSEIMNPPSQQPRTQQDSFPSGAATKKRKIIEPHGTGSSVDPVLIAEPLSEGKDSVIPAHLYAHKSGGGGVS</sequence>
<dbReference type="Pfam" id="PF08729">
    <property type="entry name" value="HUN"/>
    <property type="match status" value="1"/>
</dbReference>
<keyword evidence="6" id="KW-1185">Reference proteome</keyword>
<feature type="compositionally biased region" description="Low complexity" evidence="2">
    <location>
        <begin position="133"/>
        <end position="161"/>
    </location>
</feature>
<dbReference type="Proteomes" id="UP000726737">
    <property type="component" value="Unassembled WGS sequence"/>
</dbReference>
<evidence type="ECO:0008006" key="7">
    <source>
        <dbReference type="Google" id="ProtNLM"/>
    </source>
</evidence>
<feature type="compositionally biased region" description="Acidic residues" evidence="2">
    <location>
        <begin position="242"/>
        <end position="256"/>
    </location>
</feature>
<proteinExistence type="predicted"/>
<name>A0A9P6U5B8_9FUNG</name>
<evidence type="ECO:0000256" key="1">
    <source>
        <dbReference type="ARBA" id="ARBA00022553"/>
    </source>
</evidence>